<dbReference type="PRINTS" id="PR00700">
    <property type="entry name" value="PRTYPHPHTASE"/>
</dbReference>
<dbReference type="InterPro" id="IPR050348">
    <property type="entry name" value="Protein-Tyr_Phosphatase"/>
</dbReference>
<dbReference type="PANTHER" id="PTHR19134:SF553">
    <property type="entry name" value="TYROSINE-PROTEIN PHOSPHATASE 10D-RELATED"/>
    <property type="match status" value="1"/>
</dbReference>
<keyword evidence="9" id="KW-0325">Glycoprotein</keyword>
<dbReference type="STRING" id="158441.A0A226E5B1"/>
<dbReference type="PANTHER" id="PTHR19134">
    <property type="entry name" value="RECEPTOR-TYPE TYROSINE-PROTEIN PHOSPHATASE"/>
    <property type="match status" value="1"/>
</dbReference>
<dbReference type="GO" id="GO:0016020">
    <property type="term" value="C:membrane"/>
    <property type="evidence" value="ECO:0007669"/>
    <property type="project" value="UniProtKB-SubCell"/>
</dbReference>
<gene>
    <name evidence="14" type="ORF">Fcan01_12154</name>
</gene>
<evidence type="ECO:0000256" key="8">
    <source>
        <dbReference type="ARBA" id="ARBA00023136"/>
    </source>
</evidence>
<dbReference type="Proteomes" id="UP000198287">
    <property type="component" value="Unassembled WGS sequence"/>
</dbReference>
<accession>A0A226E5B1</accession>
<feature type="domain" description="Tyrosine specific protein phosphatases" evidence="13">
    <location>
        <begin position="302"/>
        <end position="378"/>
    </location>
</feature>
<dbReference type="SUPFAM" id="SSF52799">
    <property type="entry name" value="(Phosphotyrosine protein) phosphatases II"/>
    <property type="match status" value="1"/>
</dbReference>
<keyword evidence="5" id="KW-0378">Hydrolase</keyword>
<comment type="subcellular location">
    <subcellularLocation>
        <location evidence="1">Membrane</location>
        <topology evidence="1">Single-pass type I membrane protein</topology>
    </subcellularLocation>
</comment>
<name>A0A226E5B1_FOLCA</name>
<dbReference type="PROSITE" id="PS50055">
    <property type="entry name" value="TYR_PHOSPHATASE_PTP"/>
    <property type="match status" value="1"/>
</dbReference>
<organism evidence="14 15">
    <name type="scientific">Folsomia candida</name>
    <name type="common">Springtail</name>
    <dbReference type="NCBI Taxonomy" id="158441"/>
    <lineage>
        <taxon>Eukaryota</taxon>
        <taxon>Metazoa</taxon>
        <taxon>Ecdysozoa</taxon>
        <taxon>Arthropoda</taxon>
        <taxon>Hexapoda</taxon>
        <taxon>Collembola</taxon>
        <taxon>Entomobryomorpha</taxon>
        <taxon>Isotomoidea</taxon>
        <taxon>Isotomidae</taxon>
        <taxon>Proisotominae</taxon>
        <taxon>Folsomia</taxon>
    </lineage>
</organism>
<dbReference type="SMART" id="SM00404">
    <property type="entry name" value="PTPc_motif"/>
    <property type="match status" value="1"/>
</dbReference>
<reference evidence="14 15" key="1">
    <citation type="submission" date="2015-12" db="EMBL/GenBank/DDBJ databases">
        <title>The genome of Folsomia candida.</title>
        <authorList>
            <person name="Faddeeva A."/>
            <person name="Derks M.F."/>
            <person name="Anvar Y."/>
            <person name="Smit S."/>
            <person name="Van Straalen N."/>
            <person name="Roelofs D."/>
        </authorList>
    </citation>
    <scope>NUCLEOTIDE SEQUENCE [LARGE SCALE GENOMIC DNA]</scope>
    <source>
        <strain evidence="14 15">VU population</strain>
        <tissue evidence="14">Whole body</tissue>
    </source>
</reference>
<evidence type="ECO:0000256" key="6">
    <source>
        <dbReference type="ARBA" id="ARBA00022912"/>
    </source>
</evidence>
<evidence type="ECO:0000259" key="12">
    <source>
        <dbReference type="PROSITE" id="PS50055"/>
    </source>
</evidence>
<proteinExistence type="predicted"/>
<keyword evidence="7 11" id="KW-1133">Transmembrane helix</keyword>
<evidence type="ECO:0000256" key="5">
    <source>
        <dbReference type="ARBA" id="ARBA00022801"/>
    </source>
</evidence>
<dbReference type="PROSITE" id="PS50056">
    <property type="entry name" value="TYR_PHOSPHATASE_2"/>
    <property type="match status" value="1"/>
</dbReference>
<evidence type="ECO:0000256" key="10">
    <source>
        <dbReference type="ARBA" id="ARBA00051722"/>
    </source>
</evidence>
<evidence type="ECO:0000313" key="15">
    <source>
        <dbReference type="Proteomes" id="UP000198287"/>
    </source>
</evidence>
<evidence type="ECO:0000256" key="4">
    <source>
        <dbReference type="ARBA" id="ARBA00022729"/>
    </source>
</evidence>
<keyword evidence="15" id="KW-1185">Reference proteome</keyword>
<evidence type="ECO:0000256" key="11">
    <source>
        <dbReference type="SAM" id="Phobius"/>
    </source>
</evidence>
<dbReference type="PROSITE" id="PS00383">
    <property type="entry name" value="TYR_PHOSPHATASE_1"/>
    <property type="match status" value="1"/>
</dbReference>
<dbReference type="InterPro" id="IPR000242">
    <property type="entry name" value="PTP_cat"/>
</dbReference>
<dbReference type="SMART" id="SM00194">
    <property type="entry name" value="PTPc"/>
    <property type="match status" value="1"/>
</dbReference>
<evidence type="ECO:0000256" key="9">
    <source>
        <dbReference type="ARBA" id="ARBA00023180"/>
    </source>
</evidence>
<evidence type="ECO:0000313" key="14">
    <source>
        <dbReference type="EMBL" id="OXA52885.1"/>
    </source>
</evidence>
<keyword evidence="6" id="KW-0904">Protein phosphatase</keyword>
<keyword evidence="3 11" id="KW-0812">Transmembrane</keyword>
<keyword evidence="8 11" id="KW-0472">Membrane</keyword>
<dbReference type="InterPro" id="IPR029021">
    <property type="entry name" value="Prot-tyrosine_phosphatase-like"/>
</dbReference>
<dbReference type="EMBL" id="LNIX01000006">
    <property type="protein sequence ID" value="OXA52885.1"/>
    <property type="molecule type" value="Genomic_DNA"/>
</dbReference>
<feature type="transmembrane region" description="Helical" evidence="11">
    <location>
        <begin position="32"/>
        <end position="53"/>
    </location>
</feature>
<dbReference type="Gene3D" id="3.90.190.10">
    <property type="entry name" value="Protein tyrosine phosphatase superfamily"/>
    <property type="match status" value="1"/>
</dbReference>
<dbReference type="Pfam" id="PF00102">
    <property type="entry name" value="Y_phosphatase"/>
    <property type="match status" value="1"/>
</dbReference>
<dbReference type="FunFam" id="3.90.190.10:FF:000009">
    <property type="entry name" value="Receptor-type tyrosine-protein phosphatase beta"/>
    <property type="match status" value="1"/>
</dbReference>
<dbReference type="OMA" id="KRTITHC"/>
<sequence length="399" mass="45957">MHVQQVVKSEGMQMSNGVPDTIVDNPRISEGFVASFAFLVILITVTTICLSFIKSSFDYFTGRRSVNRTVQCTRISVISESGSSKPSMNFSRFLSFNEFREYYKDLVSDSYYKLSLEFESLKVHGDEMIPCTEGDRGKNHSKNRFVNILPFDNTRVLLSTLEGVPFSDYINANYVSGYYSSDVKKEGPKHEYIATQGPLKNTIDDFWRLCWESKSKCIVMLTRLVDRDREKCAHYWPTSSSPVMYGEIEVEVLSESPESYSVHKWIVMEFKLRHKEQERCVRHYQFQTWPDFESVEPPEALVYFVREVRTYAPYPTLGKPFAPIIIHCSAGVGRTGTFIGVDIAMNQIKMNKAINIPSIVSKMRKERVWMVQTEQQYICIYKCAIAILDEIETVEDADI</sequence>
<dbReference type="GO" id="GO:0048666">
    <property type="term" value="P:neuron development"/>
    <property type="evidence" value="ECO:0007669"/>
    <property type="project" value="UniProtKB-ARBA"/>
</dbReference>
<dbReference type="OrthoDB" id="8609993at2759"/>
<comment type="catalytic activity">
    <reaction evidence="10">
        <text>O-phospho-L-tyrosyl-[protein] + H2O = L-tyrosyl-[protein] + phosphate</text>
        <dbReference type="Rhea" id="RHEA:10684"/>
        <dbReference type="Rhea" id="RHEA-COMP:10136"/>
        <dbReference type="Rhea" id="RHEA-COMP:20101"/>
        <dbReference type="ChEBI" id="CHEBI:15377"/>
        <dbReference type="ChEBI" id="CHEBI:43474"/>
        <dbReference type="ChEBI" id="CHEBI:46858"/>
        <dbReference type="ChEBI" id="CHEBI:61978"/>
        <dbReference type="EC" id="3.1.3.48"/>
    </reaction>
</comment>
<feature type="domain" description="Tyrosine-protein phosphatase" evidence="12">
    <location>
        <begin position="114"/>
        <end position="387"/>
    </location>
</feature>
<evidence type="ECO:0000256" key="1">
    <source>
        <dbReference type="ARBA" id="ARBA00004479"/>
    </source>
</evidence>
<dbReference type="EC" id="3.1.3.48" evidence="2"/>
<evidence type="ECO:0000256" key="3">
    <source>
        <dbReference type="ARBA" id="ARBA00022692"/>
    </source>
</evidence>
<comment type="caution">
    <text evidence="14">The sequence shown here is derived from an EMBL/GenBank/DDBJ whole genome shotgun (WGS) entry which is preliminary data.</text>
</comment>
<protein>
    <recommendedName>
        <fullName evidence="2">protein-tyrosine-phosphatase</fullName>
        <ecNumber evidence="2">3.1.3.48</ecNumber>
    </recommendedName>
</protein>
<evidence type="ECO:0000259" key="13">
    <source>
        <dbReference type="PROSITE" id="PS50056"/>
    </source>
</evidence>
<dbReference type="InterPro" id="IPR003595">
    <property type="entry name" value="Tyr_Pase_cat"/>
</dbReference>
<dbReference type="InterPro" id="IPR000387">
    <property type="entry name" value="Tyr_Pase_dom"/>
</dbReference>
<dbReference type="InterPro" id="IPR016130">
    <property type="entry name" value="Tyr_Pase_AS"/>
</dbReference>
<dbReference type="GO" id="GO:0004725">
    <property type="term" value="F:protein tyrosine phosphatase activity"/>
    <property type="evidence" value="ECO:0007669"/>
    <property type="project" value="UniProtKB-EC"/>
</dbReference>
<keyword evidence="4" id="KW-0732">Signal</keyword>
<evidence type="ECO:0000256" key="7">
    <source>
        <dbReference type="ARBA" id="ARBA00022989"/>
    </source>
</evidence>
<dbReference type="AlphaFoldDB" id="A0A226E5B1"/>
<evidence type="ECO:0000256" key="2">
    <source>
        <dbReference type="ARBA" id="ARBA00013064"/>
    </source>
</evidence>